<dbReference type="PANTHER" id="PTHR30329:SF17">
    <property type="entry name" value="LIPOPROTEIN YFIB-RELATED"/>
    <property type="match status" value="1"/>
</dbReference>
<dbReference type="InterPro" id="IPR006664">
    <property type="entry name" value="OMP_bac"/>
</dbReference>
<dbReference type="RefSeq" id="WP_123286503.1">
    <property type="nucleotide sequence ID" value="NZ_JACIJB010000001.1"/>
</dbReference>
<comment type="caution">
    <text evidence="6">The sequence shown here is derived from an EMBL/GenBank/DDBJ whole genome shotgun (WGS) entry which is preliminary data.</text>
</comment>
<dbReference type="PROSITE" id="PS51123">
    <property type="entry name" value="OMPA_2"/>
    <property type="match status" value="1"/>
</dbReference>
<dbReference type="PROSITE" id="PS51257">
    <property type="entry name" value="PROKAR_LIPOPROTEIN"/>
    <property type="match status" value="1"/>
</dbReference>
<comment type="subcellular location">
    <subcellularLocation>
        <location evidence="1">Cell outer membrane</location>
    </subcellularLocation>
</comment>
<evidence type="ECO:0000313" key="7">
    <source>
        <dbReference type="Proteomes" id="UP000548978"/>
    </source>
</evidence>
<reference evidence="6 7" key="1">
    <citation type="submission" date="2020-08" db="EMBL/GenBank/DDBJ databases">
        <title>Genomic Encyclopedia of Type Strains, Phase IV (KMG-IV): sequencing the most valuable type-strain genomes for metagenomic binning, comparative biology and taxonomic classification.</title>
        <authorList>
            <person name="Goeker M."/>
        </authorList>
    </citation>
    <scope>NUCLEOTIDE SEQUENCE [LARGE SCALE GENOMIC DNA]</scope>
    <source>
        <strain evidence="6 7">DSM 24448</strain>
    </source>
</reference>
<dbReference type="GO" id="GO:0009279">
    <property type="term" value="C:cell outer membrane"/>
    <property type="evidence" value="ECO:0007669"/>
    <property type="project" value="UniProtKB-SubCell"/>
</dbReference>
<sequence>MRPLFPALLGLGLIVSACQDRPEPAPEPVEPPTPRVETETPPEGTSIMRPEVLAEAEPPAPLPDPVEARVLFGLGETTLTDEARAMLDALIEGKALADGNWSLTLTGRTDASGDAETNQRVAQDRAEAVRAHLVERGVPGARIEVVAAGEPELDAATAASPMQHRRVDIRAEARR</sequence>
<gene>
    <name evidence="6" type="ORF">FHS65_000222</name>
</gene>
<feature type="region of interest" description="Disordered" evidence="4">
    <location>
        <begin position="19"/>
        <end position="45"/>
    </location>
</feature>
<dbReference type="Proteomes" id="UP000548978">
    <property type="component" value="Unassembled WGS sequence"/>
</dbReference>
<feature type="domain" description="OmpA-like" evidence="5">
    <location>
        <begin position="59"/>
        <end position="175"/>
    </location>
</feature>
<evidence type="ECO:0000256" key="3">
    <source>
        <dbReference type="PROSITE-ProRule" id="PRU00473"/>
    </source>
</evidence>
<evidence type="ECO:0000256" key="4">
    <source>
        <dbReference type="SAM" id="MobiDB-lite"/>
    </source>
</evidence>
<dbReference type="AlphaFoldDB" id="A0A7W9A165"/>
<keyword evidence="7" id="KW-1185">Reference proteome</keyword>
<feature type="compositionally biased region" description="Pro residues" evidence="4">
    <location>
        <begin position="25"/>
        <end position="34"/>
    </location>
</feature>
<dbReference type="SUPFAM" id="SSF103088">
    <property type="entry name" value="OmpA-like"/>
    <property type="match status" value="1"/>
</dbReference>
<keyword evidence="2 3" id="KW-0472">Membrane</keyword>
<proteinExistence type="predicted"/>
<dbReference type="InterPro" id="IPR050330">
    <property type="entry name" value="Bact_OuterMem_StrucFunc"/>
</dbReference>
<dbReference type="PANTHER" id="PTHR30329">
    <property type="entry name" value="STATOR ELEMENT OF FLAGELLAR MOTOR COMPLEX"/>
    <property type="match status" value="1"/>
</dbReference>
<dbReference type="EMBL" id="JACIJB010000001">
    <property type="protein sequence ID" value="MBB5659504.1"/>
    <property type="molecule type" value="Genomic_DNA"/>
</dbReference>
<dbReference type="InterPro" id="IPR006665">
    <property type="entry name" value="OmpA-like"/>
</dbReference>
<dbReference type="Gene3D" id="3.30.1330.60">
    <property type="entry name" value="OmpA-like domain"/>
    <property type="match status" value="1"/>
</dbReference>
<dbReference type="CDD" id="cd07185">
    <property type="entry name" value="OmpA_C-like"/>
    <property type="match status" value="1"/>
</dbReference>
<protein>
    <submittedName>
        <fullName evidence="6">Outer membrane protein OmpA-like peptidoglycan-associated protein</fullName>
    </submittedName>
</protein>
<evidence type="ECO:0000256" key="2">
    <source>
        <dbReference type="ARBA" id="ARBA00023136"/>
    </source>
</evidence>
<accession>A0A7W9A165</accession>
<dbReference type="PRINTS" id="PR01021">
    <property type="entry name" value="OMPADOMAIN"/>
</dbReference>
<name>A0A7W9A165_9CAUL</name>
<dbReference type="Pfam" id="PF00691">
    <property type="entry name" value="OmpA"/>
    <property type="match status" value="1"/>
</dbReference>
<evidence type="ECO:0000313" key="6">
    <source>
        <dbReference type="EMBL" id="MBB5659504.1"/>
    </source>
</evidence>
<dbReference type="OrthoDB" id="9814546at2"/>
<evidence type="ECO:0000256" key="1">
    <source>
        <dbReference type="ARBA" id="ARBA00004442"/>
    </source>
</evidence>
<organism evidence="6 7">
    <name type="scientific">Brevundimonas halotolerans</name>
    <dbReference type="NCBI Taxonomy" id="69670"/>
    <lineage>
        <taxon>Bacteria</taxon>
        <taxon>Pseudomonadati</taxon>
        <taxon>Pseudomonadota</taxon>
        <taxon>Alphaproteobacteria</taxon>
        <taxon>Caulobacterales</taxon>
        <taxon>Caulobacteraceae</taxon>
        <taxon>Brevundimonas</taxon>
    </lineage>
</organism>
<dbReference type="InterPro" id="IPR036737">
    <property type="entry name" value="OmpA-like_sf"/>
</dbReference>
<evidence type="ECO:0000259" key="5">
    <source>
        <dbReference type="PROSITE" id="PS51123"/>
    </source>
</evidence>